<evidence type="ECO:0000256" key="1">
    <source>
        <dbReference type="SAM" id="MobiDB-lite"/>
    </source>
</evidence>
<dbReference type="WBParaSite" id="nRc.2.0.1.t37543-RA">
    <property type="protein sequence ID" value="nRc.2.0.1.t37543-RA"/>
    <property type="gene ID" value="nRc.2.0.1.g37543"/>
</dbReference>
<evidence type="ECO:0000313" key="3">
    <source>
        <dbReference type="WBParaSite" id="nRc.2.0.1.t37543-RA"/>
    </source>
</evidence>
<evidence type="ECO:0000313" key="2">
    <source>
        <dbReference type="Proteomes" id="UP000887565"/>
    </source>
</evidence>
<accession>A0A915KFF4</accession>
<reference evidence="3" key="1">
    <citation type="submission" date="2022-11" db="UniProtKB">
        <authorList>
            <consortium name="WormBaseParasite"/>
        </authorList>
    </citation>
    <scope>IDENTIFICATION</scope>
</reference>
<proteinExistence type="predicted"/>
<protein>
    <submittedName>
        <fullName evidence="3">Uncharacterized protein</fullName>
    </submittedName>
</protein>
<dbReference type="Proteomes" id="UP000887565">
    <property type="component" value="Unplaced"/>
</dbReference>
<organism evidence="2 3">
    <name type="scientific">Romanomermis culicivorax</name>
    <name type="common">Nematode worm</name>
    <dbReference type="NCBI Taxonomy" id="13658"/>
    <lineage>
        <taxon>Eukaryota</taxon>
        <taxon>Metazoa</taxon>
        <taxon>Ecdysozoa</taxon>
        <taxon>Nematoda</taxon>
        <taxon>Enoplea</taxon>
        <taxon>Dorylaimia</taxon>
        <taxon>Mermithida</taxon>
        <taxon>Mermithoidea</taxon>
        <taxon>Mermithidae</taxon>
        <taxon>Romanomermis</taxon>
    </lineage>
</organism>
<sequence length="59" mass="6681">MSKKLTPPENHTAIDSLADKNNPRLRLVPDYDNKALGLDINTKAKHYNKPLKQIGLIKE</sequence>
<dbReference type="AlphaFoldDB" id="A0A915KFF4"/>
<feature type="region of interest" description="Disordered" evidence="1">
    <location>
        <begin position="1"/>
        <end position="22"/>
    </location>
</feature>
<name>A0A915KFF4_ROMCU</name>
<keyword evidence="2" id="KW-1185">Reference proteome</keyword>